<keyword evidence="7" id="KW-0472">Membrane</keyword>
<keyword evidence="4" id="KW-0808">Transferase</keyword>
<dbReference type="RefSeq" id="WP_321535168.1">
    <property type="nucleotide sequence ID" value="NZ_JARGDL010000004.1"/>
</dbReference>
<dbReference type="EC" id="2.7.13.3" evidence="2"/>
<feature type="transmembrane region" description="Helical" evidence="7">
    <location>
        <begin position="183"/>
        <end position="204"/>
    </location>
</feature>
<dbReference type="CDD" id="cd00075">
    <property type="entry name" value="HATPase"/>
    <property type="match status" value="1"/>
</dbReference>
<dbReference type="GO" id="GO:0000155">
    <property type="term" value="F:phosphorelay sensor kinase activity"/>
    <property type="evidence" value="ECO:0007669"/>
    <property type="project" value="InterPro"/>
</dbReference>
<protein>
    <recommendedName>
        <fullName evidence="2">histidine kinase</fullName>
        <ecNumber evidence="2">2.7.13.3</ecNumber>
    </recommendedName>
</protein>
<dbReference type="SMART" id="SM00388">
    <property type="entry name" value="HisKA"/>
    <property type="match status" value="1"/>
</dbReference>
<dbReference type="InterPro" id="IPR036097">
    <property type="entry name" value="HisK_dim/P_sf"/>
</dbReference>
<sequence>MFNLIPQWAEHYDEFWKAIKIRNIWFIKLRYIAVLLLFMFLILGQTLLNFNLNSFQIKVIVITDVLILLCNIVFDVINKKTDYNSSKLGCMKISILMMTIDLFFLSILVYITGLFFSPLYLLYVFHMIIGSLILPGSLVYLYAVILSIVNSVLSFFMHYSVIPKFTIYGLVQHLNDHSIGYEILFSIVFTFVLITIVYLTNNIAKELYQREKELRISLEKLNDAEIAKQKYTLGIVHEIKSPIVAVKSILDLLIGKFIAPIDPLVEEKLSRAKERSEEAIDLINDVLKFSKIKLLELEQTEIFSLDELIKIIIDQHTEELNNKSISLNYKFITKKSLKIKGDRTLIELAFSNLISNSIKFTNEKGSIFIILNETEKTIEAEISDDGIGIPENEISKIFGQLYRASNARKEGIEGSGMGLSIVKEIIEKHSGVIKILSPSKIGKLNTPGTTVLISLPKYLD</sequence>
<proteinExistence type="predicted"/>
<dbReference type="PROSITE" id="PS50109">
    <property type="entry name" value="HIS_KIN"/>
    <property type="match status" value="1"/>
</dbReference>
<dbReference type="InterPro" id="IPR003594">
    <property type="entry name" value="HATPase_dom"/>
</dbReference>
<dbReference type="PANTHER" id="PTHR45453:SF1">
    <property type="entry name" value="PHOSPHATE REGULON SENSOR PROTEIN PHOR"/>
    <property type="match status" value="1"/>
</dbReference>
<dbReference type="GO" id="GO:0016036">
    <property type="term" value="P:cellular response to phosphate starvation"/>
    <property type="evidence" value="ECO:0007669"/>
    <property type="project" value="TreeGrafter"/>
</dbReference>
<dbReference type="PANTHER" id="PTHR45453">
    <property type="entry name" value="PHOSPHATE REGULON SENSOR PROTEIN PHOR"/>
    <property type="match status" value="1"/>
</dbReference>
<evidence type="ECO:0000256" key="3">
    <source>
        <dbReference type="ARBA" id="ARBA00022553"/>
    </source>
</evidence>
<dbReference type="SUPFAM" id="SSF47384">
    <property type="entry name" value="Homodimeric domain of signal transducing histidine kinase"/>
    <property type="match status" value="1"/>
</dbReference>
<dbReference type="CDD" id="cd00082">
    <property type="entry name" value="HisKA"/>
    <property type="match status" value="1"/>
</dbReference>
<dbReference type="Pfam" id="PF02518">
    <property type="entry name" value="HATPase_c"/>
    <property type="match status" value="1"/>
</dbReference>
<dbReference type="InterPro" id="IPR005467">
    <property type="entry name" value="His_kinase_dom"/>
</dbReference>
<dbReference type="SMART" id="SM00387">
    <property type="entry name" value="HATPase_c"/>
    <property type="match status" value="1"/>
</dbReference>
<dbReference type="Gene3D" id="1.10.287.130">
    <property type="match status" value="1"/>
</dbReference>
<dbReference type="InterPro" id="IPR004358">
    <property type="entry name" value="Sig_transdc_His_kin-like_C"/>
</dbReference>
<dbReference type="InterPro" id="IPR003661">
    <property type="entry name" value="HisK_dim/P_dom"/>
</dbReference>
<accession>A0AAE3TCF2</accession>
<organism evidence="9 10">
    <name type="scientific">Stygiobacter electus</name>
    <dbReference type="NCBI Taxonomy" id="3032292"/>
    <lineage>
        <taxon>Bacteria</taxon>
        <taxon>Pseudomonadati</taxon>
        <taxon>Ignavibacteriota</taxon>
        <taxon>Ignavibacteria</taxon>
        <taxon>Ignavibacteriales</taxon>
        <taxon>Melioribacteraceae</taxon>
        <taxon>Stygiobacter</taxon>
    </lineage>
</organism>
<name>A0AAE3TCF2_9BACT</name>
<evidence type="ECO:0000256" key="1">
    <source>
        <dbReference type="ARBA" id="ARBA00000085"/>
    </source>
</evidence>
<keyword evidence="7" id="KW-0812">Transmembrane</keyword>
<dbReference type="PRINTS" id="PR00344">
    <property type="entry name" value="BCTRLSENSOR"/>
</dbReference>
<dbReference type="InterPro" id="IPR036890">
    <property type="entry name" value="HATPase_C_sf"/>
</dbReference>
<dbReference type="AlphaFoldDB" id="A0AAE3TCF2"/>
<evidence type="ECO:0000256" key="5">
    <source>
        <dbReference type="ARBA" id="ARBA00022777"/>
    </source>
</evidence>
<gene>
    <name evidence="9" type="ORF">P0M35_04505</name>
</gene>
<keyword evidence="10" id="KW-1185">Reference proteome</keyword>
<dbReference type="InterPro" id="IPR050351">
    <property type="entry name" value="BphY/WalK/GraS-like"/>
</dbReference>
<evidence type="ECO:0000259" key="8">
    <source>
        <dbReference type="PROSITE" id="PS50109"/>
    </source>
</evidence>
<keyword evidence="3" id="KW-0597">Phosphoprotein</keyword>
<keyword evidence="5 9" id="KW-0418">Kinase</keyword>
<evidence type="ECO:0000256" key="4">
    <source>
        <dbReference type="ARBA" id="ARBA00022679"/>
    </source>
</evidence>
<evidence type="ECO:0000256" key="7">
    <source>
        <dbReference type="SAM" id="Phobius"/>
    </source>
</evidence>
<comment type="catalytic activity">
    <reaction evidence="1">
        <text>ATP + protein L-histidine = ADP + protein N-phospho-L-histidine.</text>
        <dbReference type="EC" id="2.7.13.3"/>
    </reaction>
</comment>
<dbReference type="EMBL" id="JARGDL010000004">
    <property type="protein sequence ID" value="MDF1611401.1"/>
    <property type="molecule type" value="Genomic_DNA"/>
</dbReference>
<feature type="transmembrane region" description="Helical" evidence="7">
    <location>
        <begin position="95"/>
        <end position="116"/>
    </location>
</feature>
<feature type="transmembrane region" description="Helical" evidence="7">
    <location>
        <begin position="54"/>
        <end position="74"/>
    </location>
</feature>
<dbReference type="GO" id="GO:0004721">
    <property type="term" value="F:phosphoprotein phosphatase activity"/>
    <property type="evidence" value="ECO:0007669"/>
    <property type="project" value="TreeGrafter"/>
</dbReference>
<keyword evidence="6" id="KW-0902">Two-component regulatory system</keyword>
<feature type="domain" description="Histidine kinase" evidence="8">
    <location>
        <begin position="234"/>
        <end position="459"/>
    </location>
</feature>
<dbReference type="Gene3D" id="3.30.565.10">
    <property type="entry name" value="Histidine kinase-like ATPase, C-terminal domain"/>
    <property type="match status" value="1"/>
</dbReference>
<dbReference type="SUPFAM" id="SSF55874">
    <property type="entry name" value="ATPase domain of HSP90 chaperone/DNA topoisomerase II/histidine kinase"/>
    <property type="match status" value="1"/>
</dbReference>
<dbReference type="Proteomes" id="UP001221302">
    <property type="component" value="Unassembled WGS sequence"/>
</dbReference>
<reference evidence="9" key="1">
    <citation type="submission" date="2023-03" db="EMBL/GenBank/DDBJ databases">
        <title>Stygiobacter electus gen. nov., sp. nov., facultatively anaerobic thermotolerant bacterium of the class Ignavibacteria from a well of Yessentuki mineral water deposit.</title>
        <authorList>
            <person name="Podosokorskaya O.A."/>
            <person name="Elcheninov A.G."/>
            <person name="Petrova N.F."/>
            <person name="Zavarzina D.G."/>
            <person name="Kublanov I.V."/>
            <person name="Merkel A.Y."/>
        </authorList>
    </citation>
    <scope>NUCLEOTIDE SEQUENCE</scope>
    <source>
        <strain evidence="9">09-Me</strain>
    </source>
</reference>
<evidence type="ECO:0000256" key="6">
    <source>
        <dbReference type="ARBA" id="ARBA00023012"/>
    </source>
</evidence>
<feature type="transmembrane region" description="Helical" evidence="7">
    <location>
        <begin position="29"/>
        <end position="48"/>
    </location>
</feature>
<dbReference type="FunFam" id="3.30.565.10:FF:000006">
    <property type="entry name" value="Sensor histidine kinase WalK"/>
    <property type="match status" value="1"/>
</dbReference>
<keyword evidence="7" id="KW-1133">Transmembrane helix</keyword>
<evidence type="ECO:0000313" key="9">
    <source>
        <dbReference type="EMBL" id="MDF1611401.1"/>
    </source>
</evidence>
<evidence type="ECO:0000256" key="2">
    <source>
        <dbReference type="ARBA" id="ARBA00012438"/>
    </source>
</evidence>
<evidence type="ECO:0000313" key="10">
    <source>
        <dbReference type="Proteomes" id="UP001221302"/>
    </source>
</evidence>
<dbReference type="GO" id="GO:0005886">
    <property type="term" value="C:plasma membrane"/>
    <property type="evidence" value="ECO:0007669"/>
    <property type="project" value="TreeGrafter"/>
</dbReference>
<comment type="caution">
    <text evidence="9">The sequence shown here is derived from an EMBL/GenBank/DDBJ whole genome shotgun (WGS) entry which is preliminary data.</text>
</comment>